<feature type="coiled-coil region" evidence="1">
    <location>
        <begin position="39"/>
        <end position="73"/>
    </location>
</feature>
<dbReference type="Proteomes" id="UP000251251">
    <property type="component" value="Segment"/>
</dbReference>
<evidence type="ECO:0000256" key="1">
    <source>
        <dbReference type="SAM" id="Coils"/>
    </source>
</evidence>
<evidence type="ECO:0000313" key="4">
    <source>
        <dbReference type="Proteomes" id="UP000251251"/>
    </source>
</evidence>
<evidence type="ECO:0000313" key="3">
    <source>
        <dbReference type="EMBL" id="ARQ94842.1"/>
    </source>
</evidence>
<keyword evidence="2" id="KW-0472">Membrane</keyword>
<keyword evidence="2" id="KW-1133">Transmembrane helix</keyword>
<protein>
    <submittedName>
        <fullName evidence="3">Uncharacterized protein</fullName>
    </submittedName>
</protein>
<keyword evidence="2" id="KW-0812">Transmembrane</keyword>
<reference evidence="3" key="1">
    <citation type="submission" date="2017-04" db="EMBL/GenBank/DDBJ databases">
        <title>Genome sequence and comparative analysis of three virulent Lactococcus garvieae phages, novel phages with genome architecture linking the 936 group phages of Lactococcus lactis.</title>
        <authorList>
            <person name="Hoai T.D."/>
            <person name="Nishiki I."/>
            <person name="Yoshida T."/>
            <person name="Nakai T."/>
        </authorList>
    </citation>
    <scope>NUCLEOTIDE SEQUENCE [LARGE SCALE GENOMIC DNA]</scope>
</reference>
<dbReference type="EMBL" id="KY888143">
    <property type="protein sequence ID" value="ARQ94842.1"/>
    <property type="molecule type" value="Genomic_DNA"/>
</dbReference>
<organism evidence="3 4">
    <name type="scientific">Lactococcus phage PLgW-1</name>
    <dbReference type="NCBI Taxonomy" id="1983536"/>
    <lineage>
        <taxon>Viruses</taxon>
        <taxon>Duplodnaviria</taxon>
        <taxon>Heunggongvirae</taxon>
        <taxon>Uroviricota</taxon>
        <taxon>Caudoviricetes</taxon>
        <taxon>Uwajimavirus</taxon>
        <taxon>Uwajimavirus PLgW1</taxon>
    </lineage>
</organism>
<name>A0A2Z2GW74_9CAUD</name>
<keyword evidence="1" id="KW-0175">Coiled coil</keyword>
<evidence type="ECO:0000256" key="2">
    <source>
        <dbReference type="SAM" id="Phobius"/>
    </source>
</evidence>
<gene>
    <name evidence="3" type="ORF">PLgW1_31</name>
</gene>
<proteinExistence type="predicted"/>
<accession>A0A2Z2GW74</accession>
<sequence>MLFIIVIVLVALYFGGRHARKLSKLEYKRAIRAHKKELHQERMEALDELNGNIEKATEKLDAITEKKREKLEEKHGAEYVRLVEDTNKKTMKWLFIGLISLAVTFFFVPALIVTIFSLFMLIFNGIRYGIKAHKIKKGE</sequence>
<feature type="transmembrane region" description="Helical" evidence="2">
    <location>
        <begin position="93"/>
        <end position="126"/>
    </location>
</feature>
<keyword evidence="4" id="KW-1185">Reference proteome</keyword>